<dbReference type="GO" id="GO:0097367">
    <property type="term" value="F:carbohydrate derivative binding"/>
    <property type="evidence" value="ECO:0007669"/>
    <property type="project" value="InterPro"/>
</dbReference>
<proteinExistence type="predicted"/>
<sequence length="189" mass="20805">MNPVLDAYREELISEIQKIDTAEFQKWIDILLDAYKNDRQIFLAGNGGSAGTVNHFVCDFGKNAVQGDKRRFRVHSVCDNVEVITALGNDIAFEEIYRFQLGNAMRPGDVLIVISASGNSPDLVNACQYAKQIGGKVVALSGFGGGKICNGADAVLATDMTSYERIEDLHLILFHMVVCWFKANQDKLA</sequence>
<dbReference type="PANTHER" id="PTHR30390">
    <property type="entry name" value="SEDOHEPTULOSE 7-PHOSPHATE ISOMERASE / DNAA INITIATOR-ASSOCIATING FACTOR FOR REPLICATION INITIATION"/>
    <property type="match status" value="1"/>
</dbReference>
<dbReference type="PROSITE" id="PS51464">
    <property type="entry name" value="SIS"/>
    <property type="match status" value="1"/>
</dbReference>
<dbReference type="EMBL" id="DVMU01000058">
    <property type="protein sequence ID" value="HIU33427.1"/>
    <property type="molecule type" value="Genomic_DNA"/>
</dbReference>
<protein>
    <submittedName>
        <fullName evidence="2">SIS domain-containing protein</fullName>
    </submittedName>
</protein>
<dbReference type="InterPro" id="IPR001347">
    <property type="entry name" value="SIS_dom"/>
</dbReference>
<organism evidence="2 3">
    <name type="scientific">Candidatus Pullichristensenella excrementigallinarum</name>
    <dbReference type="NCBI Taxonomy" id="2840907"/>
    <lineage>
        <taxon>Bacteria</taxon>
        <taxon>Bacillati</taxon>
        <taxon>Bacillota</taxon>
        <taxon>Clostridia</taxon>
        <taxon>Candidatus Pullichristensenella</taxon>
    </lineage>
</organism>
<dbReference type="SUPFAM" id="SSF53697">
    <property type="entry name" value="SIS domain"/>
    <property type="match status" value="1"/>
</dbReference>
<dbReference type="Gene3D" id="3.40.50.10490">
    <property type="entry name" value="Glucose-6-phosphate isomerase like protein, domain 1"/>
    <property type="match status" value="1"/>
</dbReference>
<name>A0A9D1IC38_9FIRM</name>
<evidence type="ECO:0000259" key="1">
    <source>
        <dbReference type="PROSITE" id="PS51464"/>
    </source>
</evidence>
<dbReference type="Pfam" id="PF13580">
    <property type="entry name" value="SIS_2"/>
    <property type="match status" value="1"/>
</dbReference>
<dbReference type="GO" id="GO:1901135">
    <property type="term" value="P:carbohydrate derivative metabolic process"/>
    <property type="evidence" value="ECO:0007669"/>
    <property type="project" value="InterPro"/>
</dbReference>
<dbReference type="CDD" id="cd05006">
    <property type="entry name" value="SIS_GmhA"/>
    <property type="match status" value="1"/>
</dbReference>
<evidence type="ECO:0000313" key="2">
    <source>
        <dbReference type="EMBL" id="HIU33427.1"/>
    </source>
</evidence>
<dbReference type="PANTHER" id="PTHR30390:SF8">
    <property type="entry name" value="SUGAR ISOMERASE (SIS)"/>
    <property type="match status" value="1"/>
</dbReference>
<reference evidence="2" key="2">
    <citation type="journal article" date="2021" name="PeerJ">
        <title>Extensive microbial diversity within the chicken gut microbiome revealed by metagenomics and culture.</title>
        <authorList>
            <person name="Gilroy R."/>
            <person name="Ravi A."/>
            <person name="Getino M."/>
            <person name="Pursley I."/>
            <person name="Horton D.L."/>
            <person name="Alikhan N.F."/>
            <person name="Baker D."/>
            <person name="Gharbi K."/>
            <person name="Hall N."/>
            <person name="Watson M."/>
            <person name="Adriaenssens E.M."/>
            <person name="Foster-Nyarko E."/>
            <person name="Jarju S."/>
            <person name="Secka A."/>
            <person name="Antonio M."/>
            <person name="Oren A."/>
            <person name="Chaudhuri R.R."/>
            <person name="La Ragione R."/>
            <person name="Hildebrand F."/>
            <person name="Pallen M.J."/>
        </authorList>
    </citation>
    <scope>NUCLEOTIDE SEQUENCE</scope>
    <source>
        <strain evidence="2">ChiHcec3-11533</strain>
    </source>
</reference>
<dbReference type="AlphaFoldDB" id="A0A9D1IC38"/>
<dbReference type="InterPro" id="IPR050099">
    <property type="entry name" value="SIS_GmhA/DiaA_subfam"/>
</dbReference>
<evidence type="ECO:0000313" key="3">
    <source>
        <dbReference type="Proteomes" id="UP000824072"/>
    </source>
</evidence>
<comment type="caution">
    <text evidence="2">The sequence shown here is derived from an EMBL/GenBank/DDBJ whole genome shotgun (WGS) entry which is preliminary data.</text>
</comment>
<gene>
    <name evidence="2" type="ORF">IAB02_02565</name>
</gene>
<feature type="domain" description="SIS" evidence="1">
    <location>
        <begin position="31"/>
        <end position="188"/>
    </location>
</feature>
<accession>A0A9D1IC38</accession>
<dbReference type="InterPro" id="IPR046348">
    <property type="entry name" value="SIS_dom_sf"/>
</dbReference>
<dbReference type="Proteomes" id="UP000824072">
    <property type="component" value="Unassembled WGS sequence"/>
</dbReference>
<reference evidence="2" key="1">
    <citation type="submission" date="2020-10" db="EMBL/GenBank/DDBJ databases">
        <authorList>
            <person name="Gilroy R."/>
        </authorList>
    </citation>
    <scope>NUCLEOTIDE SEQUENCE</scope>
    <source>
        <strain evidence="2">ChiHcec3-11533</strain>
    </source>
</reference>
<dbReference type="InterPro" id="IPR035461">
    <property type="entry name" value="GmhA/DiaA"/>
</dbReference>